<dbReference type="PANTHER" id="PTHR47577:SF2">
    <property type="entry name" value="THAP DOMAIN CONTAINING 9"/>
    <property type="match status" value="1"/>
</dbReference>
<feature type="domain" description="Transposable element P transposase-like GTP-binding insertion" evidence="1">
    <location>
        <begin position="21"/>
        <end position="142"/>
    </location>
</feature>
<protein>
    <recommendedName>
        <fullName evidence="5">THAP domain-containing protein</fullName>
    </recommendedName>
</protein>
<name>A0A9P0BRL3_CHRIL</name>
<reference evidence="3" key="1">
    <citation type="submission" date="2021-12" db="EMBL/GenBank/DDBJ databases">
        <authorList>
            <person name="King R."/>
        </authorList>
    </citation>
    <scope>NUCLEOTIDE SEQUENCE</scope>
</reference>
<gene>
    <name evidence="3" type="ORF">CINC_LOCUS5080</name>
</gene>
<proteinExistence type="predicted"/>
<dbReference type="AlphaFoldDB" id="A0A9P0BRL3"/>
<evidence type="ECO:0000259" key="2">
    <source>
        <dbReference type="Pfam" id="PF21789"/>
    </source>
</evidence>
<sequence length="268" mass="31550">MKTHFEHPETRLNVYAFLDPAHMLKLIRNAFQFYESFIDKENRMIKWQHLKNLHSLQEKEHLHLANKLGKEHMEFEKNKMKVKFASQFFSNSVADALTFCETELKMDYFHNVGGTSYFLKTLNNLFDVLNSKSLKQKDYKKPLNQHNKIETFLFLENVKDYLNTLLLQDGTRVVKSSRKTGFLGFLTCIESAQQMYCYLVEETQSLMYIPMYKISQDHLELLFCNMRSHGGANNNPTARQFRSIYQKILVHIELKDSGKGNCVPLEQI</sequence>
<dbReference type="InterPro" id="IPR048367">
    <property type="entry name" value="TNP-like_RNaseH_C"/>
</dbReference>
<keyword evidence="4" id="KW-1185">Reference proteome</keyword>
<evidence type="ECO:0000313" key="4">
    <source>
        <dbReference type="Proteomes" id="UP001154114"/>
    </source>
</evidence>
<evidence type="ECO:0008006" key="5">
    <source>
        <dbReference type="Google" id="ProtNLM"/>
    </source>
</evidence>
<dbReference type="PANTHER" id="PTHR47577">
    <property type="entry name" value="THAP DOMAIN-CONTAINING PROTEIN 6"/>
    <property type="match status" value="1"/>
</dbReference>
<evidence type="ECO:0000259" key="1">
    <source>
        <dbReference type="Pfam" id="PF21788"/>
    </source>
</evidence>
<dbReference type="InterPro" id="IPR048366">
    <property type="entry name" value="TNP-like_GBD"/>
</dbReference>
<feature type="domain" description="Transposable element P transposase-like RNase H C-terminal" evidence="2">
    <location>
        <begin position="212"/>
        <end position="245"/>
    </location>
</feature>
<dbReference type="EMBL" id="LR824022">
    <property type="protein sequence ID" value="CAH0591438.1"/>
    <property type="molecule type" value="Genomic_DNA"/>
</dbReference>
<evidence type="ECO:0000313" key="3">
    <source>
        <dbReference type="EMBL" id="CAH0591438.1"/>
    </source>
</evidence>
<organism evidence="3 4">
    <name type="scientific">Chrysodeixis includens</name>
    <name type="common">Soybean looper</name>
    <name type="synonym">Pseudoplusia includens</name>
    <dbReference type="NCBI Taxonomy" id="689277"/>
    <lineage>
        <taxon>Eukaryota</taxon>
        <taxon>Metazoa</taxon>
        <taxon>Ecdysozoa</taxon>
        <taxon>Arthropoda</taxon>
        <taxon>Hexapoda</taxon>
        <taxon>Insecta</taxon>
        <taxon>Pterygota</taxon>
        <taxon>Neoptera</taxon>
        <taxon>Endopterygota</taxon>
        <taxon>Lepidoptera</taxon>
        <taxon>Glossata</taxon>
        <taxon>Ditrysia</taxon>
        <taxon>Noctuoidea</taxon>
        <taxon>Noctuidae</taxon>
        <taxon>Plusiinae</taxon>
        <taxon>Chrysodeixis</taxon>
    </lineage>
</organism>
<accession>A0A9P0BRL3</accession>
<dbReference type="Pfam" id="PF21789">
    <property type="entry name" value="TNP-like_RNaseH_C"/>
    <property type="match status" value="1"/>
</dbReference>
<dbReference type="OrthoDB" id="7312725at2759"/>
<dbReference type="Proteomes" id="UP001154114">
    <property type="component" value="Chromosome 19"/>
</dbReference>
<dbReference type="Pfam" id="PF21788">
    <property type="entry name" value="TNP-like_GBD"/>
    <property type="match status" value="1"/>
</dbReference>